<comment type="subcellular location">
    <subcellularLocation>
        <location evidence="1">Cell membrane</location>
        <topology evidence="1">Multi-pass membrane protein</topology>
    </subcellularLocation>
</comment>
<dbReference type="SUPFAM" id="SSF90123">
    <property type="entry name" value="ABC transporter transmembrane region"/>
    <property type="match status" value="1"/>
</dbReference>
<evidence type="ECO:0000313" key="12">
    <source>
        <dbReference type="Proteomes" id="UP000662888"/>
    </source>
</evidence>
<evidence type="ECO:0000256" key="1">
    <source>
        <dbReference type="ARBA" id="ARBA00004651"/>
    </source>
</evidence>
<keyword evidence="2" id="KW-1003">Cell membrane</keyword>
<evidence type="ECO:0000259" key="9">
    <source>
        <dbReference type="PROSITE" id="PS50893"/>
    </source>
</evidence>
<feature type="transmembrane region" description="Helical" evidence="8">
    <location>
        <begin position="20"/>
        <end position="40"/>
    </location>
</feature>
<dbReference type="Pfam" id="PF00664">
    <property type="entry name" value="ABC_membrane"/>
    <property type="match status" value="1"/>
</dbReference>
<name>A0AA48WIL3_9BURK</name>
<keyword evidence="3 8" id="KW-0812">Transmembrane</keyword>
<feature type="domain" description="ABC transmembrane type-1" evidence="10">
    <location>
        <begin position="26"/>
        <end position="319"/>
    </location>
</feature>
<keyword evidence="5 11" id="KW-0067">ATP-binding</keyword>
<evidence type="ECO:0000256" key="5">
    <source>
        <dbReference type="ARBA" id="ARBA00022840"/>
    </source>
</evidence>
<dbReference type="GO" id="GO:0005524">
    <property type="term" value="F:ATP binding"/>
    <property type="evidence" value="ECO:0007669"/>
    <property type="project" value="UniProtKB-KW"/>
</dbReference>
<keyword evidence="12" id="KW-1185">Reference proteome</keyword>
<evidence type="ECO:0000256" key="6">
    <source>
        <dbReference type="ARBA" id="ARBA00022989"/>
    </source>
</evidence>
<feature type="domain" description="ABC transporter" evidence="9">
    <location>
        <begin position="355"/>
        <end position="573"/>
    </location>
</feature>
<dbReference type="RefSeq" id="WP_206091863.1">
    <property type="nucleotide sequence ID" value="NZ_CP065053.1"/>
</dbReference>
<dbReference type="SUPFAM" id="SSF52540">
    <property type="entry name" value="P-loop containing nucleoside triphosphate hydrolases"/>
    <property type="match status" value="1"/>
</dbReference>
<dbReference type="Pfam" id="PF00005">
    <property type="entry name" value="ABC_tran"/>
    <property type="match status" value="1"/>
</dbReference>
<organism evidence="11 12">
    <name type="scientific">Massilia antarctica</name>
    <dbReference type="NCBI Taxonomy" id="2765360"/>
    <lineage>
        <taxon>Bacteria</taxon>
        <taxon>Pseudomonadati</taxon>
        <taxon>Pseudomonadota</taxon>
        <taxon>Betaproteobacteria</taxon>
        <taxon>Burkholderiales</taxon>
        <taxon>Oxalobacteraceae</taxon>
        <taxon>Telluria group</taxon>
        <taxon>Massilia</taxon>
    </lineage>
</organism>
<feature type="transmembrane region" description="Helical" evidence="8">
    <location>
        <begin position="172"/>
        <end position="192"/>
    </location>
</feature>
<dbReference type="PANTHER" id="PTHR43394:SF1">
    <property type="entry name" value="ATP-BINDING CASSETTE SUB-FAMILY B MEMBER 10, MITOCHONDRIAL"/>
    <property type="match status" value="1"/>
</dbReference>
<dbReference type="SMART" id="SM00382">
    <property type="entry name" value="AAA"/>
    <property type="match status" value="1"/>
</dbReference>
<dbReference type="InterPro" id="IPR011527">
    <property type="entry name" value="ABC1_TM_dom"/>
</dbReference>
<dbReference type="InterPro" id="IPR036640">
    <property type="entry name" value="ABC1_TM_sf"/>
</dbReference>
<evidence type="ECO:0000256" key="3">
    <source>
        <dbReference type="ARBA" id="ARBA00022692"/>
    </source>
</evidence>
<sequence>MTAVKATPFSLVRQRVVRRWAVYGCGFLAILLANLCESLIPKFIQWTLDLLLGQESGAFWKPTAATADKPHTLILLALALLLVVICSLLFKFSWRMILFKETHLVGHELKKDLWASSLSMPLSGKDGLRFGDLMNRISNDWNRARIIHGYTVANSVDYVVLVAMSLVYMVNIHAKLCLILMSPLLLLPIISVELGRLQQARFLTAQETLSRLYETIAHSIKSVRLQRATATEPFWLHKLDQSARAYAEQNYRCLKVGDLNVAMSFLPYFVSLVILFSYGIVLVRDGDISIGAYISLHVYMMVIHDVISDFGSLLAEWRMGFTSYRRLFDVLHSPGQAPPALPHAPQRDAGARPAIEVEQLTFGYAGSAPLVRALSFDVSAGQKIAVIGRVGTGKTTLATLLAGGMDEYSGTIRINGRDLKDASRSWLDSQITLVHQKSLVLGRSIRVNLDPLEQFSDEVLIDSLKVVELWDEIAGLSKGLSEALGEGGGKLSGGQRQRLCLARAIIRDTPVIILDDCLGAIDPTTEKIIVERLWNIWTDKIVIFITHRAADLDFCDGVLQLDAPVSPALSLKNRAE</sequence>
<feature type="transmembrane region" description="Helical" evidence="8">
    <location>
        <begin position="265"/>
        <end position="284"/>
    </location>
</feature>
<dbReference type="CDD" id="cd03228">
    <property type="entry name" value="ABCC_MRP_Like"/>
    <property type="match status" value="1"/>
</dbReference>
<reference evidence="11 12" key="1">
    <citation type="submission" date="2020-11" db="EMBL/GenBank/DDBJ databases">
        <authorList>
            <person name="Sun Q."/>
        </authorList>
    </citation>
    <scope>NUCLEOTIDE SEQUENCE [LARGE SCALE GENOMIC DNA]</scope>
    <source>
        <strain evidence="11 12">P8398</strain>
    </source>
</reference>
<dbReference type="Proteomes" id="UP000662888">
    <property type="component" value="Chromosome"/>
</dbReference>
<keyword evidence="6 8" id="KW-1133">Transmembrane helix</keyword>
<dbReference type="Gene3D" id="3.40.50.300">
    <property type="entry name" value="P-loop containing nucleotide triphosphate hydrolases"/>
    <property type="match status" value="1"/>
</dbReference>
<keyword evidence="7 8" id="KW-0472">Membrane</keyword>
<dbReference type="InterPro" id="IPR003439">
    <property type="entry name" value="ABC_transporter-like_ATP-bd"/>
</dbReference>
<evidence type="ECO:0000256" key="7">
    <source>
        <dbReference type="ARBA" id="ARBA00023136"/>
    </source>
</evidence>
<dbReference type="PROSITE" id="PS50929">
    <property type="entry name" value="ABC_TM1F"/>
    <property type="match status" value="1"/>
</dbReference>
<dbReference type="PROSITE" id="PS00211">
    <property type="entry name" value="ABC_TRANSPORTER_1"/>
    <property type="match status" value="1"/>
</dbReference>
<feature type="transmembrane region" description="Helical" evidence="8">
    <location>
        <begin position="146"/>
        <end position="166"/>
    </location>
</feature>
<dbReference type="InterPro" id="IPR003593">
    <property type="entry name" value="AAA+_ATPase"/>
</dbReference>
<dbReference type="InterPro" id="IPR039421">
    <property type="entry name" value="Type_1_exporter"/>
</dbReference>
<protein>
    <submittedName>
        <fullName evidence="11">ABC transporter ATP-binding protein</fullName>
    </submittedName>
</protein>
<proteinExistence type="predicted"/>
<evidence type="ECO:0000259" key="10">
    <source>
        <dbReference type="PROSITE" id="PS50929"/>
    </source>
</evidence>
<evidence type="ECO:0000256" key="8">
    <source>
        <dbReference type="SAM" id="Phobius"/>
    </source>
</evidence>
<dbReference type="InterPro" id="IPR017871">
    <property type="entry name" value="ABC_transporter-like_CS"/>
</dbReference>
<gene>
    <name evidence="11" type="ORF">IV454_13515</name>
</gene>
<keyword evidence="4" id="KW-0547">Nucleotide-binding</keyword>
<dbReference type="PANTHER" id="PTHR43394">
    <property type="entry name" value="ATP-DEPENDENT PERMEASE MDL1, MITOCHONDRIAL"/>
    <property type="match status" value="1"/>
</dbReference>
<accession>A0AA48WIL3</accession>
<dbReference type="PROSITE" id="PS50893">
    <property type="entry name" value="ABC_TRANSPORTER_2"/>
    <property type="match status" value="1"/>
</dbReference>
<dbReference type="InterPro" id="IPR027417">
    <property type="entry name" value="P-loop_NTPase"/>
</dbReference>
<dbReference type="EMBL" id="CP065053">
    <property type="protein sequence ID" value="QPI52408.1"/>
    <property type="molecule type" value="Genomic_DNA"/>
</dbReference>
<evidence type="ECO:0000256" key="4">
    <source>
        <dbReference type="ARBA" id="ARBA00022741"/>
    </source>
</evidence>
<evidence type="ECO:0000256" key="2">
    <source>
        <dbReference type="ARBA" id="ARBA00022475"/>
    </source>
</evidence>
<evidence type="ECO:0000313" key="11">
    <source>
        <dbReference type="EMBL" id="QPI52408.1"/>
    </source>
</evidence>
<feature type="transmembrane region" description="Helical" evidence="8">
    <location>
        <begin position="72"/>
        <end position="90"/>
    </location>
</feature>
<dbReference type="Gene3D" id="1.20.1560.10">
    <property type="entry name" value="ABC transporter type 1, transmembrane domain"/>
    <property type="match status" value="1"/>
</dbReference>